<name>A0A918JTR4_9FLAO</name>
<comment type="caution">
    <text evidence="1">The sequence shown here is derived from an EMBL/GenBank/DDBJ whole genome shotgun (WGS) entry which is preliminary data.</text>
</comment>
<reference evidence="1 2" key="1">
    <citation type="journal article" date="2014" name="Int. J. Syst. Evol. Microbiol.">
        <title>Complete genome sequence of Corynebacterium casei LMG S-19264T (=DSM 44701T), isolated from a smear-ripened cheese.</title>
        <authorList>
            <consortium name="US DOE Joint Genome Institute (JGI-PGF)"/>
            <person name="Walter F."/>
            <person name="Albersmeier A."/>
            <person name="Kalinowski J."/>
            <person name="Ruckert C."/>
        </authorList>
    </citation>
    <scope>NUCLEOTIDE SEQUENCE [LARGE SCALE GENOMIC DNA]</scope>
    <source>
        <strain evidence="1 2">KCTC 12285</strain>
    </source>
</reference>
<gene>
    <name evidence="1" type="ORF">GCM10007384_13370</name>
</gene>
<evidence type="ECO:0000313" key="2">
    <source>
        <dbReference type="Proteomes" id="UP000601108"/>
    </source>
</evidence>
<organism evidence="1 2">
    <name type="scientific">Aquimarina muelleri</name>
    <dbReference type="NCBI Taxonomy" id="279356"/>
    <lineage>
        <taxon>Bacteria</taxon>
        <taxon>Pseudomonadati</taxon>
        <taxon>Bacteroidota</taxon>
        <taxon>Flavobacteriia</taxon>
        <taxon>Flavobacteriales</taxon>
        <taxon>Flavobacteriaceae</taxon>
        <taxon>Aquimarina</taxon>
    </lineage>
</organism>
<protein>
    <submittedName>
        <fullName evidence="1">Uncharacterized protein</fullName>
    </submittedName>
</protein>
<proteinExistence type="predicted"/>
<dbReference type="AlphaFoldDB" id="A0A918JTR4"/>
<sequence length="57" mass="6280">MKLISKLKNAKSLSKEQQKDLNGGKTPLVFIKRDGCVPAISCCYHNGTTWVQGPPCF</sequence>
<dbReference type="EMBL" id="BMWS01000007">
    <property type="protein sequence ID" value="GGX13106.1"/>
    <property type="molecule type" value="Genomic_DNA"/>
</dbReference>
<keyword evidence="2" id="KW-1185">Reference proteome</keyword>
<dbReference type="Proteomes" id="UP000601108">
    <property type="component" value="Unassembled WGS sequence"/>
</dbReference>
<dbReference type="RefSeq" id="WP_155837797.1">
    <property type="nucleotide sequence ID" value="NZ_BMWS01000007.1"/>
</dbReference>
<accession>A0A918JTR4</accession>
<evidence type="ECO:0000313" key="1">
    <source>
        <dbReference type="EMBL" id="GGX13106.1"/>
    </source>
</evidence>